<dbReference type="InterPro" id="IPR053013">
    <property type="entry name" value="LAT"/>
</dbReference>
<keyword evidence="3" id="KW-1185">Reference proteome</keyword>
<evidence type="ECO:0000313" key="2">
    <source>
        <dbReference type="EMBL" id="KAK0391344.1"/>
    </source>
</evidence>
<evidence type="ECO:0000259" key="1">
    <source>
        <dbReference type="Pfam" id="PF22998"/>
    </source>
</evidence>
<dbReference type="Pfam" id="PF22998">
    <property type="entry name" value="GNAT_LYC1-like"/>
    <property type="match status" value="1"/>
</dbReference>
<name>A0AA39GRR8_SARSR</name>
<accession>A0AA39GRR8</accession>
<dbReference type="InterPro" id="IPR016181">
    <property type="entry name" value="Acyl_CoA_acyltransferase"/>
</dbReference>
<protein>
    <recommendedName>
        <fullName evidence="1">LYC1 C-terminal domain-containing protein</fullName>
    </recommendedName>
</protein>
<feature type="domain" description="LYC1 C-terminal" evidence="1">
    <location>
        <begin position="170"/>
        <end position="385"/>
    </location>
</feature>
<dbReference type="InterPro" id="IPR055100">
    <property type="entry name" value="GNAT_LYC1-like"/>
</dbReference>
<sequence length="385" mass="42709">MASTTTPVLTLTNPTDAERVRLATGTHPQWGGGLDLQTYIARETDSVGPLNRDGGLVPWLLTEAGAPPDSRPLLSSCDTLRKRALVREKGSGGEVRDCLAQGVASVFTPEDKRGKGYAGRMMALLSETLKARADEAEGTSEQQALFSILYSDVGKDIYARRGWKALESTHFQFPVDAGREYTLPAGVRYITGTEVPELTALDERLLRERLASGPEQDPSRTAVAILPDKEHMLWHFNREGLKAAQLYPSTPLPDVHGAIVTTPSSSSRIWALWSRKLRSRDVSANSLYFLRFVIEKPEDVSDEELGDAFEKIVEAARKYAKESACGKVQMWTPGDRVRKVAESRQSLKDTEHVVRETDSIVSLNWFGEGSVDDVDWIIPEQYTWC</sequence>
<dbReference type="PANTHER" id="PTHR34815">
    <property type="entry name" value="LYSINE ACETYLTRANSFERASE"/>
    <property type="match status" value="1"/>
</dbReference>
<dbReference type="Proteomes" id="UP001175261">
    <property type="component" value="Unassembled WGS sequence"/>
</dbReference>
<proteinExistence type="predicted"/>
<dbReference type="EMBL" id="JAPDFR010000001">
    <property type="protein sequence ID" value="KAK0391344.1"/>
    <property type="molecule type" value="Genomic_DNA"/>
</dbReference>
<dbReference type="Gene3D" id="3.40.630.30">
    <property type="match status" value="1"/>
</dbReference>
<dbReference type="SUPFAM" id="SSF55729">
    <property type="entry name" value="Acyl-CoA N-acyltransferases (Nat)"/>
    <property type="match status" value="1"/>
</dbReference>
<evidence type="ECO:0000313" key="3">
    <source>
        <dbReference type="Proteomes" id="UP001175261"/>
    </source>
</evidence>
<gene>
    <name evidence="2" type="ORF">NLU13_0845</name>
</gene>
<dbReference type="AlphaFoldDB" id="A0AA39GRR8"/>
<comment type="caution">
    <text evidence="2">The sequence shown here is derived from an EMBL/GenBank/DDBJ whole genome shotgun (WGS) entry which is preliminary data.</text>
</comment>
<reference evidence="2" key="1">
    <citation type="submission" date="2022-10" db="EMBL/GenBank/DDBJ databases">
        <title>Determination and structural analysis of whole genome sequence of Sarocladium strictum F4-1.</title>
        <authorList>
            <person name="Hu L."/>
            <person name="Jiang Y."/>
        </authorList>
    </citation>
    <scope>NUCLEOTIDE SEQUENCE</scope>
    <source>
        <strain evidence="2">F4-1</strain>
    </source>
</reference>
<organism evidence="2 3">
    <name type="scientific">Sarocladium strictum</name>
    <name type="common">Black bundle disease fungus</name>
    <name type="synonym">Acremonium strictum</name>
    <dbReference type="NCBI Taxonomy" id="5046"/>
    <lineage>
        <taxon>Eukaryota</taxon>
        <taxon>Fungi</taxon>
        <taxon>Dikarya</taxon>
        <taxon>Ascomycota</taxon>
        <taxon>Pezizomycotina</taxon>
        <taxon>Sordariomycetes</taxon>
        <taxon>Hypocreomycetidae</taxon>
        <taxon>Hypocreales</taxon>
        <taxon>Sarocladiaceae</taxon>
        <taxon>Sarocladium</taxon>
    </lineage>
</organism>
<dbReference type="PANTHER" id="PTHR34815:SF2">
    <property type="entry name" value="N-ACETYLTRANSFERASE DOMAIN-CONTAINING PROTEIN"/>
    <property type="match status" value="1"/>
</dbReference>